<dbReference type="AlphaFoldDB" id="A0A0X3PWW2"/>
<gene>
    <name evidence="1" type="primary">STK16</name>
    <name evidence="1" type="ORF">TR88106</name>
</gene>
<name>A0A0X3PWW2_SCHSO</name>
<sequence>MPNEGDEFVRDARLIPVIRKPNPARSHSQGNAVTHGRNFVKWRLVKAKCEKKTPKGLQECKKRIWLYPKIRLFRNHRACGDLKQFRGSIRQRTIFGDKIAECRCL</sequence>
<accession>A0A0X3PWW2</accession>
<protein>
    <submittedName>
        <fullName evidence="1">Serine/threonine-protein kinase 16</fullName>
    </submittedName>
</protein>
<reference evidence="1" key="1">
    <citation type="submission" date="2016-01" db="EMBL/GenBank/DDBJ databases">
        <title>Reference transcriptome for the parasite Schistocephalus solidus: insights into the molecular evolution of parasitism.</title>
        <authorList>
            <person name="Hebert F.O."/>
            <person name="Grambauer S."/>
            <person name="Barber I."/>
            <person name="Landry C.R."/>
            <person name="Aubin-Horth N."/>
        </authorList>
    </citation>
    <scope>NUCLEOTIDE SEQUENCE</scope>
</reference>
<evidence type="ECO:0000313" key="1">
    <source>
        <dbReference type="EMBL" id="JAP56341.1"/>
    </source>
</evidence>
<keyword evidence="1" id="KW-0418">Kinase</keyword>
<dbReference type="EMBL" id="GEEE01006884">
    <property type="protein sequence ID" value="JAP56341.1"/>
    <property type="molecule type" value="Transcribed_RNA"/>
</dbReference>
<dbReference type="GO" id="GO:0016301">
    <property type="term" value="F:kinase activity"/>
    <property type="evidence" value="ECO:0007669"/>
    <property type="project" value="UniProtKB-KW"/>
</dbReference>
<keyword evidence="1" id="KW-0808">Transferase</keyword>
<proteinExistence type="predicted"/>
<organism evidence="1">
    <name type="scientific">Schistocephalus solidus</name>
    <name type="common">Tapeworm</name>
    <dbReference type="NCBI Taxonomy" id="70667"/>
    <lineage>
        <taxon>Eukaryota</taxon>
        <taxon>Metazoa</taxon>
        <taxon>Spiralia</taxon>
        <taxon>Lophotrochozoa</taxon>
        <taxon>Platyhelminthes</taxon>
        <taxon>Cestoda</taxon>
        <taxon>Eucestoda</taxon>
        <taxon>Diphyllobothriidea</taxon>
        <taxon>Diphyllobothriidae</taxon>
        <taxon>Schistocephalus</taxon>
    </lineage>
</organism>